<keyword evidence="6" id="KW-1185">Reference proteome</keyword>
<dbReference type="Pfam" id="PF12848">
    <property type="entry name" value="ABC_tran_Xtn"/>
    <property type="match status" value="1"/>
</dbReference>
<evidence type="ECO:0000313" key="5">
    <source>
        <dbReference type="EMBL" id="QNV39464.1"/>
    </source>
</evidence>
<evidence type="ECO:0000256" key="2">
    <source>
        <dbReference type="ARBA" id="ARBA00022840"/>
    </source>
</evidence>
<feature type="domain" description="ABC transporter" evidence="4">
    <location>
        <begin position="5"/>
        <end position="223"/>
    </location>
</feature>
<dbReference type="SUPFAM" id="SSF52540">
    <property type="entry name" value="P-loop containing nucleoside triphosphate hydrolases"/>
    <property type="match status" value="2"/>
</dbReference>
<dbReference type="Gene3D" id="1.10.287.380">
    <property type="entry name" value="Valyl-tRNA synthetase, C-terminal domain"/>
    <property type="match status" value="1"/>
</dbReference>
<dbReference type="InterPro" id="IPR032524">
    <property type="entry name" value="ABC_tran_C"/>
</dbReference>
<dbReference type="CDD" id="cd03221">
    <property type="entry name" value="ABCF_EF-3"/>
    <property type="match status" value="2"/>
</dbReference>
<dbReference type="InterPro" id="IPR027417">
    <property type="entry name" value="P-loop_NTPase"/>
</dbReference>
<evidence type="ECO:0000256" key="1">
    <source>
        <dbReference type="ARBA" id="ARBA00022741"/>
    </source>
</evidence>
<accession>A0A7H2BIG8</accession>
<evidence type="ECO:0000259" key="4">
    <source>
        <dbReference type="PROSITE" id="PS50893"/>
    </source>
</evidence>
<dbReference type="Pfam" id="PF16326">
    <property type="entry name" value="ABC_tran_CTD"/>
    <property type="match status" value="1"/>
</dbReference>
<dbReference type="InterPro" id="IPR037118">
    <property type="entry name" value="Val-tRNA_synth_C_sf"/>
</dbReference>
<dbReference type="Gene3D" id="3.40.50.300">
    <property type="entry name" value="P-loop containing nucleotide triphosphate hydrolases"/>
    <property type="match status" value="2"/>
</dbReference>
<dbReference type="PROSITE" id="PS00211">
    <property type="entry name" value="ABC_TRANSPORTER_1"/>
    <property type="match status" value="2"/>
</dbReference>
<dbReference type="InterPro" id="IPR032781">
    <property type="entry name" value="ABC_tran_Xtn"/>
</dbReference>
<evidence type="ECO:0000256" key="3">
    <source>
        <dbReference type="SAM" id="MobiDB-lite"/>
    </source>
</evidence>
<dbReference type="KEGG" id="rama:IDM48_08760"/>
<evidence type="ECO:0000313" key="6">
    <source>
        <dbReference type="Proteomes" id="UP000516421"/>
    </source>
</evidence>
<dbReference type="AlphaFoldDB" id="A0A7H2BIG8"/>
<organism evidence="5 6">
    <name type="scientific">Rothia amarae</name>
    <dbReference type="NCBI Taxonomy" id="169480"/>
    <lineage>
        <taxon>Bacteria</taxon>
        <taxon>Bacillati</taxon>
        <taxon>Actinomycetota</taxon>
        <taxon>Actinomycetes</taxon>
        <taxon>Micrococcales</taxon>
        <taxon>Micrococcaceae</taxon>
        <taxon>Rothia</taxon>
    </lineage>
</organism>
<sequence>MAHLLGGESLHLEFPTRTIFEGITVGVNEGDRIGIVGRNGDGKSTLLSLLAGRITPDSGKVTVRSGTRIGFLDQSDILDDSLSVGETIVGDTPEYEWASDSKVRDVISGLVSDLDWDASVSSLSGGQRRRVALASLLAGDWDALFLDEPTNHLDVEAITWLARHLKNRWSKNAGGLLVVTHDRWFLDEVCTDTWEVHDGIVEPFEGGYAAYILQRVERDRQAAAVEAKRQNLMRKELAWLRRGAPARTSKPKFRIDAANELIADVPPVRNSIELSQMAVTRLGKDVVDIENVDVSYEDSTQPSGHRDVLKKVTWRIAPGERTGILGVNGAGKSTLLGLVTGAVEPSSGRVKRGKTVNIATLTQQLDELKDVENDRVSDVIGRKKTSYVTGGKELTPGQLLERLGFTSAQLSTPVKDLSGGQKRRLQLLLILLDEPNVLILDEPSNDLDTDMLAAMEDLLDTWPGTLLVVSHDRYLMERVTDQQYAIIDGTFRHLPGGVDEYLQLSAAGQGGKSAGAVSGTSPLGKQQDAGSESAAPKASGAEVRAAQKEINQIDRKLEKLTRSKESVHEKMANHNQSDYEGLAKFSAEIADIDAEIDELEMRWMELSEII</sequence>
<protein>
    <submittedName>
        <fullName evidence="5">ABC-F family ATP-binding cassette domain-containing protein</fullName>
    </submittedName>
</protein>
<keyword evidence="1" id="KW-0547">Nucleotide-binding</keyword>
<dbReference type="PROSITE" id="PS50893">
    <property type="entry name" value="ABC_TRANSPORTER_2"/>
    <property type="match status" value="2"/>
</dbReference>
<gene>
    <name evidence="5" type="ORF">IDM48_08760</name>
</gene>
<reference evidence="5 6" key="1">
    <citation type="submission" date="2020-09" db="EMBL/GenBank/DDBJ databases">
        <title>Investigation of environmental microbe.</title>
        <authorList>
            <person name="Ou Y."/>
            <person name="Kang Q."/>
        </authorList>
    </citation>
    <scope>NUCLEOTIDE SEQUENCE [LARGE SCALE GENOMIC DNA]</scope>
    <source>
        <strain evidence="5 6">KJZ-9</strain>
    </source>
</reference>
<name>A0A7H2BIG8_9MICC</name>
<dbReference type="InterPro" id="IPR003593">
    <property type="entry name" value="AAA+_ATPase"/>
</dbReference>
<feature type="compositionally biased region" description="Polar residues" evidence="3">
    <location>
        <begin position="520"/>
        <end position="530"/>
    </location>
</feature>
<dbReference type="InterPro" id="IPR003439">
    <property type="entry name" value="ABC_transporter-like_ATP-bd"/>
</dbReference>
<dbReference type="SMART" id="SM00382">
    <property type="entry name" value="AAA"/>
    <property type="match status" value="2"/>
</dbReference>
<dbReference type="InterPro" id="IPR017871">
    <property type="entry name" value="ABC_transporter-like_CS"/>
</dbReference>
<dbReference type="RefSeq" id="WP_190616985.1">
    <property type="nucleotide sequence ID" value="NZ_CP061538.1"/>
</dbReference>
<dbReference type="PANTHER" id="PTHR42855">
    <property type="entry name" value="ABC TRANSPORTER ATP-BINDING SUBUNIT"/>
    <property type="match status" value="1"/>
</dbReference>
<dbReference type="GO" id="GO:0003677">
    <property type="term" value="F:DNA binding"/>
    <property type="evidence" value="ECO:0007669"/>
    <property type="project" value="InterPro"/>
</dbReference>
<dbReference type="Pfam" id="PF00005">
    <property type="entry name" value="ABC_tran"/>
    <property type="match status" value="2"/>
</dbReference>
<dbReference type="PANTHER" id="PTHR42855:SF1">
    <property type="entry name" value="ABC TRANSPORTER DOMAIN-CONTAINING PROTEIN"/>
    <property type="match status" value="1"/>
</dbReference>
<dbReference type="InterPro" id="IPR051309">
    <property type="entry name" value="ABCF_ATPase"/>
</dbReference>
<dbReference type="EMBL" id="CP061538">
    <property type="protein sequence ID" value="QNV39464.1"/>
    <property type="molecule type" value="Genomic_DNA"/>
</dbReference>
<keyword evidence="2 5" id="KW-0067">ATP-binding</keyword>
<dbReference type="GO" id="GO:0005524">
    <property type="term" value="F:ATP binding"/>
    <property type="evidence" value="ECO:0007669"/>
    <property type="project" value="UniProtKB-KW"/>
</dbReference>
<proteinExistence type="predicted"/>
<feature type="domain" description="ABC transporter" evidence="4">
    <location>
        <begin position="289"/>
        <end position="513"/>
    </location>
</feature>
<feature type="region of interest" description="Disordered" evidence="3">
    <location>
        <begin position="513"/>
        <end position="545"/>
    </location>
</feature>
<dbReference type="Proteomes" id="UP000516421">
    <property type="component" value="Chromosome"/>
</dbReference>
<dbReference type="GO" id="GO:0016887">
    <property type="term" value="F:ATP hydrolysis activity"/>
    <property type="evidence" value="ECO:0007669"/>
    <property type="project" value="InterPro"/>
</dbReference>